<name>A0A3S9B7C7_9HYPH</name>
<keyword evidence="2" id="KW-1185">Reference proteome</keyword>
<evidence type="ECO:0000313" key="2">
    <source>
        <dbReference type="Proteomes" id="UP000268192"/>
    </source>
</evidence>
<dbReference type="KEGG" id="abaw:D5400_17605"/>
<dbReference type="AlphaFoldDB" id="A0A3S9B7C7"/>
<protein>
    <submittedName>
        <fullName evidence="1">Uncharacterized protein</fullName>
    </submittedName>
</protein>
<sequence>MQPDITKWVGSFRQRGPELRYGAADKARPSDDQEALAKFFVNGCATVARQAVVTTGSDFTIALTPSIR</sequence>
<dbReference type="Proteomes" id="UP000268192">
    <property type="component" value="Chromosome"/>
</dbReference>
<dbReference type="EMBL" id="CP032509">
    <property type="protein sequence ID" value="AZN72852.1"/>
    <property type="molecule type" value="Genomic_DNA"/>
</dbReference>
<proteinExistence type="predicted"/>
<reference evidence="1 2" key="1">
    <citation type="submission" date="2018-09" db="EMBL/GenBank/DDBJ databases">
        <title>Marinorhizobium profundi gen. nov., sp. nov., isolated from a deep-sea sediment sample from the New Britain Trench and proposal of Marinorhizobiaceae fam. nov. in the order Rhizobiales of the class Alphaproteobacteria.</title>
        <authorList>
            <person name="Cao J."/>
        </authorList>
    </citation>
    <scope>NUCLEOTIDE SEQUENCE [LARGE SCALE GENOMIC DNA]</scope>
    <source>
        <strain evidence="1 2">WS11</strain>
    </source>
</reference>
<gene>
    <name evidence="1" type="ORF">D5400_17605</name>
</gene>
<organism evidence="1 2">
    <name type="scientific">Georhizobium profundi</name>
    <dbReference type="NCBI Taxonomy" id="2341112"/>
    <lineage>
        <taxon>Bacteria</taxon>
        <taxon>Pseudomonadati</taxon>
        <taxon>Pseudomonadota</taxon>
        <taxon>Alphaproteobacteria</taxon>
        <taxon>Hyphomicrobiales</taxon>
        <taxon>Rhizobiaceae</taxon>
        <taxon>Georhizobium</taxon>
    </lineage>
</organism>
<evidence type="ECO:0000313" key="1">
    <source>
        <dbReference type="EMBL" id="AZN72852.1"/>
    </source>
</evidence>
<accession>A0A3S9B7C7</accession>